<name>A0A4P9ZKH6_9FUNG</name>
<dbReference type="PANTHER" id="PTHR11654">
    <property type="entry name" value="OLIGOPEPTIDE TRANSPORTER-RELATED"/>
    <property type="match status" value="1"/>
</dbReference>
<comment type="subcellular location">
    <subcellularLocation>
        <location evidence="1">Membrane</location>
        <topology evidence="1">Multi-pass membrane protein</topology>
    </subcellularLocation>
</comment>
<keyword evidence="4 6" id="KW-1133">Transmembrane helix</keyword>
<feature type="transmembrane region" description="Helical" evidence="6">
    <location>
        <begin position="44"/>
        <end position="68"/>
    </location>
</feature>
<protein>
    <recommendedName>
        <fullName evidence="9">POT family-domain-containing protein</fullName>
    </recommendedName>
</protein>
<reference evidence="8" key="1">
    <citation type="journal article" date="2018" name="Nat. Microbiol.">
        <title>Leveraging single-cell genomics to expand the fungal tree of life.</title>
        <authorList>
            <person name="Ahrendt S.R."/>
            <person name="Quandt C.A."/>
            <person name="Ciobanu D."/>
            <person name="Clum A."/>
            <person name="Salamov A."/>
            <person name="Andreopoulos B."/>
            <person name="Cheng J.F."/>
            <person name="Woyke T."/>
            <person name="Pelin A."/>
            <person name="Henrissat B."/>
            <person name="Reynolds N.K."/>
            <person name="Benny G.L."/>
            <person name="Smith M.E."/>
            <person name="James T.Y."/>
            <person name="Grigoriev I.V."/>
        </authorList>
    </citation>
    <scope>NUCLEOTIDE SEQUENCE [LARGE SCALE GENOMIC DNA]</scope>
    <source>
        <strain evidence="8">RSA 468</strain>
    </source>
</reference>
<sequence>NVPNDITVGAQAPSYLFISISEIFASITGLEYAYTKAPASMKSIVMSIFLFTNCGGSILGFAFLPALTDPFLQYMYTILAVIAFAAACLFWYFFRHYDDDEDMGNTFHDSEDQHDEYN</sequence>
<accession>A0A4P9ZKH6</accession>
<dbReference type="Pfam" id="PF00854">
    <property type="entry name" value="PTR2"/>
    <property type="match status" value="1"/>
</dbReference>
<feature type="transmembrane region" description="Helical" evidence="6">
    <location>
        <begin position="74"/>
        <end position="94"/>
    </location>
</feature>
<feature type="transmembrane region" description="Helical" evidence="6">
    <location>
        <begin position="12"/>
        <end position="32"/>
    </location>
</feature>
<dbReference type="SUPFAM" id="SSF103473">
    <property type="entry name" value="MFS general substrate transporter"/>
    <property type="match status" value="1"/>
</dbReference>
<keyword evidence="8" id="KW-1185">Reference proteome</keyword>
<organism evidence="7 8">
    <name type="scientific">Dimargaris cristalligena</name>
    <dbReference type="NCBI Taxonomy" id="215637"/>
    <lineage>
        <taxon>Eukaryota</taxon>
        <taxon>Fungi</taxon>
        <taxon>Fungi incertae sedis</taxon>
        <taxon>Zoopagomycota</taxon>
        <taxon>Kickxellomycotina</taxon>
        <taxon>Dimargaritomycetes</taxon>
        <taxon>Dimargaritales</taxon>
        <taxon>Dimargaritaceae</taxon>
        <taxon>Dimargaris</taxon>
    </lineage>
</organism>
<dbReference type="Gene3D" id="1.20.1250.20">
    <property type="entry name" value="MFS general substrate transporter like domains"/>
    <property type="match status" value="1"/>
</dbReference>
<dbReference type="AlphaFoldDB" id="A0A4P9ZKH6"/>
<dbReference type="EMBL" id="ML003717">
    <property type="protein sequence ID" value="RKP33595.1"/>
    <property type="molecule type" value="Genomic_DNA"/>
</dbReference>
<dbReference type="InterPro" id="IPR000109">
    <property type="entry name" value="POT_fam"/>
</dbReference>
<dbReference type="GO" id="GO:0016020">
    <property type="term" value="C:membrane"/>
    <property type="evidence" value="ECO:0007669"/>
    <property type="project" value="UniProtKB-SubCell"/>
</dbReference>
<dbReference type="GO" id="GO:0022857">
    <property type="term" value="F:transmembrane transporter activity"/>
    <property type="evidence" value="ECO:0007669"/>
    <property type="project" value="InterPro"/>
</dbReference>
<evidence type="ECO:0000313" key="7">
    <source>
        <dbReference type="EMBL" id="RKP33595.1"/>
    </source>
</evidence>
<comment type="similarity">
    <text evidence="2">Belongs to the major facilitator superfamily. Proton-dependent oligopeptide transporter (POT/PTR) (TC 2.A.17) family.</text>
</comment>
<dbReference type="STRING" id="215637.A0A4P9ZKH6"/>
<evidence type="ECO:0000256" key="5">
    <source>
        <dbReference type="ARBA" id="ARBA00023136"/>
    </source>
</evidence>
<evidence type="ECO:0008006" key="9">
    <source>
        <dbReference type="Google" id="ProtNLM"/>
    </source>
</evidence>
<gene>
    <name evidence="7" type="ORF">BJ085DRAFT_19352</name>
</gene>
<evidence type="ECO:0000256" key="6">
    <source>
        <dbReference type="SAM" id="Phobius"/>
    </source>
</evidence>
<evidence type="ECO:0000256" key="4">
    <source>
        <dbReference type="ARBA" id="ARBA00022989"/>
    </source>
</evidence>
<evidence type="ECO:0000256" key="2">
    <source>
        <dbReference type="ARBA" id="ARBA00005982"/>
    </source>
</evidence>
<keyword evidence="3 6" id="KW-0812">Transmembrane</keyword>
<evidence type="ECO:0000256" key="1">
    <source>
        <dbReference type="ARBA" id="ARBA00004141"/>
    </source>
</evidence>
<keyword evidence="5 6" id="KW-0472">Membrane</keyword>
<feature type="non-terminal residue" evidence="7">
    <location>
        <position position="1"/>
    </location>
</feature>
<proteinExistence type="inferred from homology"/>
<dbReference type="Proteomes" id="UP000268162">
    <property type="component" value="Unassembled WGS sequence"/>
</dbReference>
<dbReference type="InterPro" id="IPR036259">
    <property type="entry name" value="MFS_trans_sf"/>
</dbReference>
<evidence type="ECO:0000313" key="8">
    <source>
        <dbReference type="Proteomes" id="UP000268162"/>
    </source>
</evidence>
<evidence type="ECO:0000256" key="3">
    <source>
        <dbReference type="ARBA" id="ARBA00022692"/>
    </source>
</evidence>